<dbReference type="EMBL" id="JACCCU010000001">
    <property type="protein sequence ID" value="NYF89216.1"/>
    <property type="molecule type" value="Genomic_DNA"/>
</dbReference>
<dbReference type="Gene3D" id="3.40.50.720">
    <property type="entry name" value="NAD(P)-binding Rossmann-like Domain"/>
    <property type="match status" value="1"/>
</dbReference>
<dbReference type="Pfam" id="PF13380">
    <property type="entry name" value="CoA_binding_2"/>
    <property type="match status" value="1"/>
</dbReference>
<organism evidence="2 3">
    <name type="scientific">Tunturiibacter lichenicola</name>
    <dbReference type="NCBI Taxonomy" id="2051959"/>
    <lineage>
        <taxon>Bacteria</taxon>
        <taxon>Pseudomonadati</taxon>
        <taxon>Acidobacteriota</taxon>
        <taxon>Terriglobia</taxon>
        <taxon>Terriglobales</taxon>
        <taxon>Acidobacteriaceae</taxon>
        <taxon>Tunturiibacter</taxon>
    </lineage>
</organism>
<evidence type="ECO:0000259" key="1">
    <source>
        <dbReference type="SMART" id="SM00881"/>
    </source>
</evidence>
<reference evidence="2 3" key="1">
    <citation type="submission" date="2020-07" db="EMBL/GenBank/DDBJ databases">
        <title>Genomic Encyclopedia of Type Strains, Phase IV (KMG-V): Genome sequencing to study the core and pangenomes of soil and plant-associated prokaryotes.</title>
        <authorList>
            <person name="Whitman W."/>
        </authorList>
    </citation>
    <scope>NUCLEOTIDE SEQUENCE [LARGE SCALE GENOMIC DNA]</scope>
    <source>
        <strain evidence="2 3">M8UP22</strain>
    </source>
</reference>
<dbReference type="PANTHER" id="PTHR33303">
    <property type="entry name" value="CYTOPLASMIC PROTEIN-RELATED"/>
    <property type="match status" value="1"/>
</dbReference>
<dbReference type="InterPro" id="IPR003781">
    <property type="entry name" value="CoA-bd"/>
</dbReference>
<feature type="domain" description="CoA-binding" evidence="1">
    <location>
        <begin position="16"/>
        <end position="109"/>
    </location>
</feature>
<dbReference type="SUPFAM" id="SSF51735">
    <property type="entry name" value="NAD(P)-binding Rossmann-fold domains"/>
    <property type="match status" value="1"/>
</dbReference>
<proteinExistence type="predicted"/>
<gene>
    <name evidence="2" type="ORF">HDF08_001283</name>
</gene>
<accession>A0A852VI94</accession>
<protein>
    <recommendedName>
        <fullName evidence="1">CoA-binding domain-containing protein</fullName>
    </recommendedName>
</protein>
<dbReference type="InterPro" id="IPR036291">
    <property type="entry name" value="NAD(P)-bd_dom_sf"/>
</dbReference>
<evidence type="ECO:0000313" key="2">
    <source>
        <dbReference type="EMBL" id="NYF89216.1"/>
    </source>
</evidence>
<comment type="caution">
    <text evidence="2">The sequence shown here is derived from an EMBL/GenBank/DDBJ whole genome shotgun (WGS) entry which is preliminary data.</text>
</comment>
<dbReference type="PANTHER" id="PTHR33303:SF2">
    <property type="entry name" value="COA-BINDING DOMAIN-CONTAINING PROTEIN"/>
    <property type="match status" value="1"/>
</dbReference>
<sequence length="140" mass="15736">MNEPEIIRSMLGATTKENPRTIAVIGLSEDPSKPSHYVSAYMQQHGYRLYPINPSIPEVLGERSYASLSDLPIKPGIVNVFRLPKFIPAIVDDMIRLNLPNLWVQQGIVNLEASSRAEAAGIHVVMDRCIMVEHRYLTPR</sequence>
<dbReference type="Proteomes" id="UP000564385">
    <property type="component" value="Unassembled WGS sequence"/>
</dbReference>
<dbReference type="SMART" id="SM00881">
    <property type="entry name" value="CoA_binding"/>
    <property type="match status" value="1"/>
</dbReference>
<name>A0A852VI94_9BACT</name>
<dbReference type="AlphaFoldDB" id="A0A852VI94"/>
<evidence type="ECO:0000313" key="3">
    <source>
        <dbReference type="Proteomes" id="UP000564385"/>
    </source>
</evidence>